<evidence type="ECO:0000313" key="2">
    <source>
        <dbReference type="Proteomes" id="UP000008722"/>
    </source>
</evidence>
<sequence>MDKEKDDFIDMGAVAARLHHEVRYLEAMRLLRETFEVDEEEMLERLAALFGYESAGRLPAPKSKYDLEVDEQIVAWYGLELLVFTFAHPSARKGHTPAYYVPDVNPFLMDLDRLDEPTPGFVLAFPLKKTEVYKKEFNLPLLRVSLSKMEDALAVGVWFIRCDESEVDWIFHGISGETSGALEKKVREHGGIRIPRGNEDEMVKIAERVCKERNSA</sequence>
<gene>
    <name evidence="1" type="ordered locus">Ocepr_2385</name>
</gene>
<name>E4UAQ4_OCEP5</name>
<keyword evidence="2" id="KW-1185">Reference proteome</keyword>
<geneLocation type="plasmid" evidence="1 2">
    <name>pOCEPR01</name>
</geneLocation>
<dbReference type="HOGENOM" id="CLU_1276545_0_0_0"/>
<dbReference type="EMBL" id="CP002362">
    <property type="protein sequence ID" value="ADR37833.1"/>
    <property type="molecule type" value="Genomic_DNA"/>
</dbReference>
<evidence type="ECO:0000313" key="1">
    <source>
        <dbReference type="EMBL" id="ADR37833.1"/>
    </source>
</evidence>
<dbReference type="KEGG" id="opr:Ocepr_2385"/>
<reference evidence="1 2" key="2">
    <citation type="journal article" date="2011" name="Stand. Genomic Sci.">
        <title>Complete genome sequence of Oceanithermus profundus type strain (506).</title>
        <authorList>
            <person name="Pati A."/>
            <person name="Zhang X."/>
            <person name="Lapidus A."/>
            <person name="Nolan M."/>
            <person name="Lucas S."/>
            <person name="Del Rio T.G."/>
            <person name="Tice H."/>
            <person name="Cheng J.F."/>
            <person name="Tapia R."/>
            <person name="Han C."/>
            <person name="Goodwin L."/>
            <person name="Pitluck S."/>
            <person name="Liolios K."/>
            <person name="Pagani I."/>
            <person name="Ivanova N."/>
            <person name="Mavromatis K."/>
            <person name="Chen A."/>
            <person name="Palaniappan K."/>
            <person name="Hauser L."/>
            <person name="Jeffries C.D."/>
            <person name="Brambilla E.M."/>
            <person name="Rohl A."/>
            <person name="Mwirichia R."/>
            <person name="Rohde M."/>
            <person name="Tindall B.J."/>
            <person name="Sikorski J."/>
            <person name="Wirth R."/>
            <person name="Goker M."/>
            <person name="Woyke T."/>
            <person name="Detter J.C."/>
            <person name="Bristow J."/>
            <person name="Eisen J.A."/>
            <person name="Markowitz V."/>
            <person name="Hugenholtz P."/>
            <person name="Kyrpides N.C."/>
            <person name="Klenk H.P."/>
            <person name="Land M."/>
        </authorList>
    </citation>
    <scope>NUCLEOTIDE SEQUENCE [LARGE SCALE GENOMIC DNA]</scope>
    <source>
        <strain evidence="2">DSM 14977 / NBRC 100410 / VKM B-2274 / 506</strain>
        <plasmid evidence="2">Plasmid pOCEPR01</plasmid>
    </source>
</reference>
<reference evidence="2" key="1">
    <citation type="submission" date="2010-11" db="EMBL/GenBank/DDBJ databases">
        <title>The complete sequence of plasmid of Oceanithermus profundus DSM 14977.</title>
        <authorList>
            <consortium name="US DOE Joint Genome Institute (JGI-PGF)"/>
            <person name="Lucas S."/>
            <person name="Copeland A."/>
            <person name="Lapidus A."/>
            <person name="Bruce D."/>
            <person name="Goodwin L."/>
            <person name="Pitluck S."/>
            <person name="Kyrpides N."/>
            <person name="Mavromatis K."/>
            <person name="Pagani I."/>
            <person name="Ivanova N."/>
            <person name="Zhang X."/>
            <person name="Brettin T."/>
            <person name="Detter J.C."/>
            <person name="Tapia R."/>
            <person name="Han C."/>
            <person name="Land M."/>
            <person name="Hauser L."/>
            <person name="Markowitz V."/>
            <person name="Cheng J.-F."/>
            <person name="Hugenholtz P."/>
            <person name="Woyke T."/>
            <person name="Wu D."/>
            <person name="Tindall B."/>
            <person name="Faehnrich R."/>
            <person name="Brambilla E."/>
            <person name="Klenk H.-P."/>
            <person name="Eisen J.A."/>
        </authorList>
    </citation>
    <scope>NUCLEOTIDE SEQUENCE [LARGE SCALE GENOMIC DNA]</scope>
    <source>
        <strain evidence="2">DSM 14977 / NBRC 100410 / VKM B-2274 / 506</strain>
        <plasmid evidence="2">Plasmid pOCEPR01</plasmid>
    </source>
</reference>
<organism evidence="1 2">
    <name type="scientific">Oceanithermus profundus (strain DSM 14977 / NBRC 100410 / VKM B-2274 / 506)</name>
    <dbReference type="NCBI Taxonomy" id="670487"/>
    <lineage>
        <taxon>Bacteria</taxon>
        <taxon>Thermotogati</taxon>
        <taxon>Deinococcota</taxon>
        <taxon>Deinococci</taxon>
        <taxon>Thermales</taxon>
        <taxon>Thermaceae</taxon>
        <taxon>Oceanithermus</taxon>
    </lineage>
</organism>
<dbReference type="RefSeq" id="WP_013449812.1">
    <property type="nucleotide sequence ID" value="NC_014753.1"/>
</dbReference>
<dbReference type="AlphaFoldDB" id="E4UAQ4"/>
<keyword evidence="1" id="KW-0614">Plasmid</keyword>
<accession>E4UAQ4</accession>
<dbReference type="Proteomes" id="UP000008722">
    <property type="component" value="Plasmid pOCEPR01"/>
</dbReference>
<proteinExistence type="predicted"/>
<protein>
    <submittedName>
        <fullName evidence="1">Uncharacterized protein</fullName>
    </submittedName>
</protein>